<evidence type="ECO:0000313" key="2">
    <source>
        <dbReference type="Proteomes" id="UP000032737"/>
    </source>
</evidence>
<gene>
    <name evidence="1" type="ORF">BN85308000</name>
</gene>
<dbReference type="HOGENOM" id="CLU_014011_0_0_14"/>
<sequence length="790" mass="91206">MVKLIKYLIVVVITVTFSFVIVNASQSKNTEGLVIDLNQNFPYIDKMLLESSRFTQKDDFDPTLVNDYHQYYQVDYSEEEKEDMGYELVLDNDKLSVYLEINSFSVLIHNKETNYYYSSRSEFQSSDGRSEGNTRIRARHASGIWVEYVASQNPQRNLAIPYALLELADAEFATNGIINETNSRTSVYELVPETYRKNKVELKKRNQTTNQLVIDVNLKSIGLRFDVSLEITEDGLFHVFLDQESIVESNDAYKATAIYLFPNMGAVRDTKAPGYMVIPDGVGALVRFKERHETTLQSRFYNSDYGVSSTTFSNLSVPLYGIIHEVGQNGIYTFLSEGAEQAIFYANLTDNNNYNRAYTKYVLRDIYWQVIDRQNNGQDAVLSQRSDSNFKIHFGFLGSDANYVGIASRYQSYLVDKGILTKKAPESDIDLHLSFVMSDLEPSFLWSKRISMTKTNDVLRIYEELKEQGITNQSIKLLGWSKDGNTNRLDRMNFNERDKNYDKLSEQINADGNQVLLNNDYVYAAESSKRVSLISDVTRNIAKTRVTFEINSLSTRRMLYFLDPAKTRDKLLSDLSFYEDHHYGLSADSIGQSLNSFYRKSYHERMDTKAYYQEALEAYEFVSLVNPNDYLWQYTDQYLDMPVLNAQYRYYTDLIPLIPIILSGHVAMYTSYLNFNAIGEDRLLMMVDYNLYPNYVLTSEDTFKMRYTASNELYTTHYDSYKAEIVRTYGFVNEALKHVSGKKIVSREMIETGVSLVTYENGVSILINYTSNDVDYQSITVEKKSYEVIL</sequence>
<accession>U4KNI4</accession>
<keyword evidence="2" id="KW-1185">Reference proteome</keyword>
<name>U4KNI4_9MOLU</name>
<dbReference type="Proteomes" id="UP000032737">
    <property type="component" value="Chromosome"/>
</dbReference>
<reference evidence="1 2" key="1">
    <citation type="journal article" date="2013" name="J. Mol. Microbiol. Biotechnol.">
        <title>Analysis of the Complete Genomes of Acholeplasma brassicae , A. palmae and A. laidlawii and Their Comparison to the Obligate Parasites from ' Candidatus Phytoplasma'.</title>
        <authorList>
            <person name="Kube M."/>
            <person name="Siewert C."/>
            <person name="Migdoll A.M."/>
            <person name="Duduk B."/>
            <person name="Holz S."/>
            <person name="Rabus R."/>
            <person name="Seemuller E."/>
            <person name="Mitrovic J."/>
            <person name="Muller I."/>
            <person name="Buttner C."/>
            <person name="Reinhardt R."/>
        </authorList>
    </citation>
    <scope>NUCLEOTIDE SEQUENCE [LARGE SCALE GENOMIC DNA]</scope>
    <source>
        <strain evidence="2">0502</strain>
    </source>
</reference>
<dbReference type="EMBL" id="FO681348">
    <property type="protein sequence ID" value="CCV65821.1"/>
    <property type="molecule type" value="Genomic_DNA"/>
</dbReference>
<dbReference type="RefSeq" id="WP_030004684.1">
    <property type="nucleotide sequence ID" value="NC_022549.1"/>
</dbReference>
<dbReference type="OrthoDB" id="9793135at2"/>
<dbReference type="STRING" id="61635.BN85308000"/>
<proteinExistence type="predicted"/>
<protein>
    <submittedName>
        <fullName evidence="1">Uncharacterized protein</fullName>
    </submittedName>
</protein>
<dbReference type="Pfam" id="PF18952">
    <property type="entry name" value="DUF5696"/>
    <property type="match status" value="1"/>
</dbReference>
<dbReference type="AlphaFoldDB" id="U4KNI4"/>
<organism evidence="1 2">
    <name type="scientific">Acholeplasma brassicae</name>
    <dbReference type="NCBI Taxonomy" id="61635"/>
    <lineage>
        <taxon>Bacteria</taxon>
        <taxon>Bacillati</taxon>
        <taxon>Mycoplasmatota</taxon>
        <taxon>Mollicutes</taxon>
        <taxon>Acholeplasmatales</taxon>
        <taxon>Acholeplasmataceae</taxon>
        <taxon>Acholeplasma</taxon>
    </lineage>
</organism>
<evidence type="ECO:0000313" key="1">
    <source>
        <dbReference type="EMBL" id="CCV65821.1"/>
    </source>
</evidence>
<dbReference type="InterPro" id="IPR043751">
    <property type="entry name" value="DUF5696"/>
</dbReference>
<dbReference type="KEGG" id="abra:BN85308000"/>